<comment type="caution">
    <text evidence="1">The sequence shown here is derived from an EMBL/GenBank/DDBJ whole genome shotgun (WGS) entry which is preliminary data.</text>
</comment>
<dbReference type="EMBL" id="JABSTV010001248">
    <property type="protein sequence ID" value="KAH7969971.1"/>
    <property type="molecule type" value="Genomic_DNA"/>
</dbReference>
<evidence type="ECO:0000313" key="2">
    <source>
        <dbReference type="Proteomes" id="UP000821837"/>
    </source>
</evidence>
<sequence>MVVRSLKVFGISVVSDGCEHGHLPNRLAGIGDPVVCQSRASVSDECVGLLFCTDSEELFAEFSDDG</sequence>
<reference evidence="1" key="2">
    <citation type="submission" date="2021-09" db="EMBL/GenBank/DDBJ databases">
        <authorList>
            <person name="Jia N."/>
            <person name="Wang J."/>
            <person name="Shi W."/>
            <person name="Du L."/>
            <person name="Sun Y."/>
            <person name="Zhan W."/>
            <person name="Jiang J."/>
            <person name="Wang Q."/>
            <person name="Zhang B."/>
            <person name="Ji P."/>
            <person name="Sakyi L.B."/>
            <person name="Cui X."/>
            <person name="Yuan T."/>
            <person name="Jiang B."/>
            <person name="Yang W."/>
            <person name="Lam T.T.-Y."/>
            <person name="Chang Q."/>
            <person name="Ding S."/>
            <person name="Wang X."/>
            <person name="Zhu J."/>
            <person name="Ruan X."/>
            <person name="Zhao L."/>
            <person name="Wei J."/>
            <person name="Que T."/>
            <person name="Du C."/>
            <person name="Cheng J."/>
            <person name="Dai P."/>
            <person name="Han X."/>
            <person name="Huang E."/>
            <person name="Gao Y."/>
            <person name="Liu J."/>
            <person name="Shao H."/>
            <person name="Ye R."/>
            <person name="Li L."/>
            <person name="Wei W."/>
            <person name="Wang X."/>
            <person name="Wang C."/>
            <person name="Huo Q."/>
            <person name="Li W."/>
            <person name="Guo W."/>
            <person name="Chen H."/>
            <person name="Chen S."/>
            <person name="Zhou L."/>
            <person name="Zhou L."/>
            <person name="Ni X."/>
            <person name="Tian J."/>
            <person name="Zhou Y."/>
            <person name="Sheng Y."/>
            <person name="Liu T."/>
            <person name="Pan Y."/>
            <person name="Xia L."/>
            <person name="Li J."/>
            <person name="Zhao F."/>
            <person name="Cao W."/>
        </authorList>
    </citation>
    <scope>NUCLEOTIDE SEQUENCE</scope>
    <source>
        <strain evidence="1">Rsan-2018</strain>
        <tissue evidence="1">Larvae</tissue>
    </source>
</reference>
<dbReference type="Proteomes" id="UP000821837">
    <property type="component" value="Unassembled WGS sequence"/>
</dbReference>
<keyword evidence="2" id="KW-1185">Reference proteome</keyword>
<name>A0A9D4Q8U1_RHISA</name>
<organism evidence="1 2">
    <name type="scientific">Rhipicephalus sanguineus</name>
    <name type="common">Brown dog tick</name>
    <name type="synonym">Ixodes sanguineus</name>
    <dbReference type="NCBI Taxonomy" id="34632"/>
    <lineage>
        <taxon>Eukaryota</taxon>
        <taxon>Metazoa</taxon>
        <taxon>Ecdysozoa</taxon>
        <taxon>Arthropoda</taxon>
        <taxon>Chelicerata</taxon>
        <taxon>Arachnida</taxon>
        <taxon>Acari</taxon>
        <taxon>Parasitiformes</taxon>
        <taxon>Ixodida</taxon>
        <taxon>Ixodoidea</taxon>
        <taxon>Ixodidae</taxon>
        <taxon>Rhipicephalinae</taxon>
        <taxon>Rhipicephalus</taxon>
        <taxon>Rhipicephalus</taxon>
    </lineage>
</organism>
<evidence type="ECO:0000313" key="1">
    <source>
        <dbReference type="EMBL" id="KAH7969971.1"/>
    </source>
</evidence>
<accession>A0A9D4Q8U1</accession>
<protein>
    <submittedName>
        <fullName evidence="1">Uncharacterized protein</fullName>
    </submittedName>
</protein>
<reference evidence="1" key="1">
    <citation type="journal article" date="2020" name="Cell">
        <title>Large-Scale Comparative Analyses of Tick Genomes Elucidate Their Genetic Diversity and Vector Capacities.</title>
        <authorList>
            <consortium name="Tick Genome and Microbiome Consortium (TIGMIC)"/>
            <person name="Jia N."/>
            <person name="Wang J."/>
            <person name="Shi W."/>
            <person name="Du L."/>
            <person name="Sun Y."/>
            <person name="Zhan W."/>
            <person name="Jiang J.F."/>
            <person name="Wang Q."/>
            <person name="Zhang B."/>
            <person name="Ji P."/>
            <person name="Bell-Sakyi L."/>
            <person name="Cui X.M."/>
            <person name="Yuan T.T."/>
            <person name="Jiang B.G."/>
            <person name="Yang W.F."/>
            <person name="Lam T.T."/>
            <person name="Chang Q.C."/>
            <person name="Ding S.J."/>
            <person name="Wang X.J."/>
            <person name="Zhu J.G."/>
            <person name="Ruan X.D."/>
            <person name="Zhao L."/>
            <person name="Wei J.T."/>
            <person name="Ye R.Z."/>
            <person name="Que T.C."/>
            <person name="Du C.H."/>
            <person name="Zhou Y.H."/>
            <person name="Cheng J.X."/>
            <person name="Dai P.F."/>
            <person name="Guo W.B."/>
            <person name="Han X.H."/>
            <person name="Huang E.J."/>
            <person name="Li L.F."/>
            <person name="Wei W."/>
            <person name="Gao Y.C."/>
            <person name="Liu J.Z."/>
            <person name="Shao H.Z."/>
            <person name="Wang X."/>
            <person name="Wang C.C."/>
            <person name="Yang T.C."/>
            <person name="Huo Q.B."/>
            <person name="Li W."/>
            <person name="Chen H.Y."/>
            <person name="Chen S.E."/>
            <person name="Zhou L.G."/>
            <person name="Ni X.B."/>
            <person name="Tian J.H."/>
            <person name="Sheng Y."/>
            <person name="Liu T."/>
            <person name="Pan Y.S."/>
            <person name="Xia L.Y."/>
            <person name="Li J."/>
            <person name="Zhao F."/>
            <person name="Cao W.C."/>
        </authorList>
    </citation>
    <scope>NUCLEOTIDE SEQUENCE</scope>
    <source>
        <strain evidence="1">Rsan-2018</strain>
    </source>
</reference>
<proteinExistence type="predicted"/>
<gene>
    <name evidence="1" type="ORF">HPB52_023260</name>
</gene>
<dbReference type="AlphaFoldDB" id="A0A9D4Q8U1"/>